<dbReference type="EMBL" id="LPBJ01000047">
    <property type="protein sequence ID" value="KVP98244.1"/>
    <property type="molecule type" value="Genomic_DNA"/>
</dbReference>
<reference evidence="2 3" key="1">
    <citation type="submission" date="2015-11" db="EMBL/GenBank/DDBJ databases">
        <title>Expanding the genomic diversity of Burkholderia species for the development of highly accurate diagnostics.</title>
        <authorList>
            <person name="Sahl J."/>
            <person name="Keim P."/>
            <person name="Wagner D."/>
        </authorList>
    </citation>
    <scope>NUCLEOTIDE SEQUENCE [LARGE SCALE GENOMIC DNA]</scope>
    <source>
        <strain evidence="2 3">MSMB1808WGS</strain>
    </source>
</reference>
<feature type="region of interest" description="Disordered" evidence="1">
    <location>
        <begin position="121"/>
        <end position="140"/>
    </location>
</feature>
<dbReference type="AlphaFoldDB" id="A0AAW3MTM4"/>
<proteinExistence type="predicted"/>
<keyword evidence="3" id="KW-1185">Reference proteome</keyword>
<accession>A0AAW3MTM4</accession>
<evidence type="ECO:0000313" key="3">
    <source>
        <dbReference type="Proteomes" id="UP000056453"/>
    </source>
</evidence>
<feature type="compositionally biased region" description="Basic residues" evidence="1">
    <location>
        <begin position="126"/>
        <end position="140"/>
    </location>
</feature>
<organism evidence="2 3">
    <name type="scientific">Burkholderia ubonensis</name>
    <dbReference type="NCBI Taxonomy" id="101571"/>
    <lineage>
        <taxon>Bacteria</taxon>
        <taxon>Pseudomonadati</taxon>
        <taxon>Pseudomonadota</taxon>
        <taxon>Betaproteobacteria</taxon>
        <taxon>Burkholderiales</taxon>
        <taxon>Burkholderiaceae</taxon>
        <taxon>Burkholderia</taxon>
        <taxon>Burkholderia cepacia complex</taxon>
    </lineage>
</organism>
<dbReference type="Proteomes" id="UP000056453">
    <property type="component" value="Unassembled WGS sequence"/>
</dbReference>
<protein>
    <submittedName>
        <fullName evidence="2">Uncharacterized protein</fullName>
    </submittedName>
</protein>
<sequence length="140" mass="15044">MTNAIIIKKNVLPGFDLMQSQQDAHGWPKGAYGLVEINDPTVIFPGPLLKDPTAGMSDDELNALPELPAGSAEFDQAAEALGEKLILGCGHRPPPRASMHRARLQTHGRRLPALLAAAVPGNASRHPIRTQRKLKLKAPP</sequence>
<gene>
    <name evidence="2" type="ORF">WJ96_06895</name>
</gene>
<dbReference type="RefSeq" id="WP_059954321.1">
    <property type="nucleotide sequence ID" value="NZ_LPBG01000047.1"/>
</dbReference>
<comment type="caution">
    <text evidence="2">The sequence shown here is derived from an EMBL/GenBank/DDBJ whole genome shotgun (WGS) entry which is preliminary data.</text>
</comment>
<evidence type="ECO:0000256" key="1">
    <source>
        <dbReference type="SAM" id="MobiDB-lite"/>
    </source>
</evidence>
<name>A0AAW3MTM4_9BURK</name>
<evidence type="ECO:0000313" key="2">
    <source>
        <dbReference type="EMBL" id="KVP98244.1"/>
    </source>
</evidence>